<dbReference type="Gene3D" id="3.30.450.20">
    <property type="entry name" value="PAS domain"/>
    <property type="match status" value="1"/>
</dbReference>
<evidence type="ECO:0000256" key="4">
    <source>
        <dbReference type="PROSITE-ProRule" id="PRU00169"/>
    </source>
</evidence>
<dbReference type="EC" id="2.7.13.3" evidence="2"/>
<dbReference type="NCBIfam" id="TIGR00229">
    <property type="entry name" value="sensory_box"/>
    <property type="match status" value="1"/>
</dbReference>
<dbReference type="SMART" id="SM00388">
    <property type="entry name" value="HisKA"/>
    <property type="match status" value="1"/>
</dbReference>
<protein>
    <recommendedName>
        <fullName evidence="2">histidine kinase</fullName>
        <ecNumber evidence="2">2.7.13.3</ecNumber>
    </recommendedName>
</protein>
<dbReference type="InterPro" id="IPR011006">
    <property type="entry name" value="CheY-like_superfamily"/>
</dbReference>
<dbReference type="EMBL" id="JACRIW010000033">
    <property type="protein sequence ID" value="MBI5168724.1"/>
    <property type="molecule type" value="Genomic_DNA"/>
</dbReference>
<dbReference type="InterPro" id="IPR004358">
    <property type="entry name" value="Sig_transdc_His_kin-like_C"/>
</dbReference>
<accession>A0A933SAG5</accession>
<keyword evidence="5" id="KW-0472">Membrane</keyword>
<evidence type="ECO:0000259" key="7">
    <source>
        <dbReference type="PROSITE" id="PS50110"/>
    </source>
</evidence>
<sequence>MLWDLQVATGHNPFPAPSDAFYLLSGVCCSIGLVLDMRRLADGGRIRTVALDAGNFAVAALTVVLALYLPLRGTYTLLQMAVLVAYPIGMLTAACLAFTLVPALRLRVDFGWALVAGALAANGWLWMRWNALTLSGGLADGTFYNACFSIAAIALGVGIARWVPRATTRHALARRYDALMRLLPLAAVVGACMAMLVAFTLPDVPTIVQQTCGWGAAVVLTLAFARQSLLVHERERMLEMERQFRTLFDSAPEAILLMDAAKIVDCNASAERMFGIPACRMIGMVPSQLSPEHQEDGRTSLDAATERIRAALDGEPQNFRWRHVRDGDGPFEAEVALHRVELPGRTLMQAVVRDVTEQLENQAQQERLEDQLRQAARMEAVGRLAGGVAHDFNNILTVILGTSELALMKLPASHGLRRELGEIRKSAQRAAALTAQLLAFSRKQVSTPVPCDLNALVNGALGMLHRLIGEDVRIEFEASPCLGTVLVDRTQFEQVLMNLAVNGRDAMPHGGRLLVRTGTGEFRESDLLDHPNARPGRFARLEVSDQGKGIAPELLPHVFEPFFTTKEFGSGTGLGLSTVYGIVRQANGFIEVQSTVNEGTCFTAWFPLVDGAAAHTPAAEPAPQRGSAEHILLVEDEPVVRELARRMLGDLGYRVTEAPDGAEALKLMARPGAHVDLVLTDVIMPGMSGKQLHDRLAREHPGLPTLFMSGYTANVLDTHGVGTDGPALLQKPFTLAELSAAVRRAIERAKVGGVRRRT</sequence>
<name>A0A933SAG5_UNCEI</name>
<dbReference type="SMART" id="SM00091">
    <property type="entry name" value="PAS"/>
    <property type="match status" value="1"/>
</dbReference>
<dbReference type="CDD" id="cd00082">
    <property type="entry name" value="HisKA"/>
    <property type="match status" value="1"/>
</dbReference>
<proteinExistence type="predicted"/>
<organism evidence="8 9">
    <name type="scientific">Eiseniibacteriota bacterium</name>
    <dbReference type="NCBI Taxonomy" id="2212470"/>
    <lineage>
        <taxon>Bacteria</taxon>
        <taxon>Candidatus Eiseniibacteriota</taxon>
    </lineage>
</organism>
<evidence type="ECO:0000313" key="9">
    <source>
        <dbReference type="Proteomes" id="UP000696931"/>
    </source>
</evidence>
<dbReference type="Proteomes" id="UP000696931">
    <property type="component" value="Unassembled WGS sequence"/>
</dbReference>
<evidence type="ECO:0000256" key="1">
    <source>
        <dbReference type="ARBA" id="ARBA00000085"/>
    </source>
</evidence>
<dbReference type="Gene3D" id="3.40.50.2300">
    <property type="match status" value="1"/>
</dbReference>
<dbReference type="SUPFAM" id="SSF55874">
    <property type="entry name" value="ATPase domain of HSP90 chaperone/DNA topoisomerase II/histidine kinase"/>
    <property type="match status" value="1"/>
</dbReference>
<dbReference type="SUPFAM" id="SSF47384">
    <property type="entry name" value="Homodimeric domain of signal transducing histidine kinase"/>
    <property type="match status" value="1"/>
</dbReference>
<dbReference type="InterPro" id="IPR001789">
    <property type="entry name" value="Sig_transdc_resp-reg_receiver"/>
</dbReference>
<dbReference type="Pfam" id="PF02518">
    <property type="entry name" value="HATPase_c"/>
    <property type="match status" value="1"/>
</dbReference>
<feature type="domain" description="Response regulatory" evidence="7">
    <location>
        <begin position="630"/>
        <end position="746"/>
    </location>
</feature>
<feature type="transmembrane region" description="Helical" evidence="5">
    <location>
        <begin position="77"/>
        <end position="98"/>
    </location>
</feature>
<dbReference type="InterPro" id="IPR003594">
    <property type="entry name" value="HATPase_dom"/>
</dbReference>
<evidence type="ECO:0000259" key="6">
    <source>
        <dbReference type="PROSITE" id="PS50109"/>
    </source>
</evidence>
<dbReference type="SUPFAM" id="SSF52172">
    <property type="entry name" value="CheY-like"/>
    <property type="match status" value="1"/>
</dbReference>
<comment type="catalytic activity">
    <reaction evidence="1">
        <text>ATP + protein L-histidine = ADP + protein N-phospho-L-histidine.</text>
        <dbReference type="EC" id="2.7.13.3"/>
    </reaction>
</comment>
<dbReference type="InterPro" id="IPR003661">
    <property type="entry name" value="HisK_dim/P_dom"/>
</dbReference>
<feature type="domain" description="Histidine kinase" evidence="6">
    <location>
        <begin position="387"/>
        <end position="610"/>
    </location>
</feature>
<dbReference type="InterPro" id="IPR035965">
    <property type="entry name" value="PAS-like_dom_sf"/>
</dbReference>
<dbReference type="InterPro" id="IPR005467">
    <property type="entry name" value="His_kinase_dom"/>
</dbReference>
<dbReference type="PROSITE" id="PS50110">
    <property type="entry name" value="RESPONSE_REGULATORY"/>
    <property type="match status" value="1"/>
</dbReference>
<evidence type="ECO:0000256" key="3">
    <source>
        <dbReference type="ARBA" id="ARBA00022553"/>
    </source>
</evidence>
<keyword evidence="3 4" id="KW-0597">Phosphoprotein</keyword>
<dbReference type="PRINTS" id="PR00344">
    <property type="entry name" value="BCTRLSENSOR"/>
</dbReference>
<dbReference type="SMART" id="SM00387">
    <property type="entry name" value="HATPase_c"/>
    <property type="match status" value="1"/>
</dbReference>
<dbReference type="InterPro" id="IPR036890">
    <property type="entry name" value="HATPase_C_sf"/>
</dbReference>
<reference evidence="8" key="1">
    <citation type="submission" date="2020-07" db="EMBL/GenBank/DDBJ databases">
        <title>Huge and variable diversity of episymbiotic CPR bacteria and DPANN archaea in groundwater ecosystems.</title>
        <authorList>
            <person name="He C.Y."/>
            <person name="Keren R."/>
            <person name="Whittaker M."/>
            <person name="Farag I.F."/>
            <person name="Doudna J."/>
            <person name="Cate J.H.D."/>
            <person name="Banfield J.F."/>
        </authorList>
    </citation>
    <scope>NUCLEOTIDE SEQUENCE</scope>
    <source>
        <strain evidence="8">NC_groundwater_1813_Pr3_B-0.1um_71_17</strain>
    </source>
</reference>
<dbReference type="Gene3D" id="3.30.565.10">
    <property type="entry name" value="Histidine kinase-like ATPase, C-terminal domain"/>
    <property type="match status" value="1"/>
</dbReference>
<dbReference type="Pfam" id="PF00072">
    <property type="entry name" value="Response_reg"/>
    <property type="match status" value="1"/>
</dbReference>
<gene>
    <name evidence="8" type="ORF">HZA61_04465</name>
</gene>
<dbReference type="Gene3D" id="1.10.287.130">
    <property type="match status" value="1"/>
</dbReference>
<dbReference type="InterPro" id="IPR036097">
    <property type="entry name" value="HisK_dim/P_sf"/>
</dbReference>
<keyword evidence="5" id="KW-0812">Transmembrane</keyword>
<keyword evidence="5" id="KW-1133">Transmembrane helix</keyword>
<dbReference type="PANTHER" id="PTHR43065">
    <property type="entry name" value="SENSOR HISTIDINE KINASE"/>
    <property type="match status" value="1"/>
</dbReference>
<dbReference type="SMART" id="SM00448">
    <property type="entry name" value="REC"/>
    <property type="match status" value="1"/>
</dbReference>
<comment type="caution">
    <text evidence="8">The sequence shown here is derived from an EMBL/GenBank/DDBJ whole genome shotgun (WGS) entry which is preliminary data.</text>
</comment>
<dbReference type="Pfam" id="PF13188">
    <property type="entry name" value="PAS_8"/>
    <property type="match status" value="1"/>
</dbReference>
<feature type="modified residue" description="4-aspartylphosphate" evidence="4">
    <location>
        <position position="681"/>
    </location>
</feature>
<dbReference type="SUPFAM" id="SSF55785">
    <property type="entry name" value="PYP-like sensor domain (PAS domain)"/>
    <property type="match status" value="1"/>
</dbReference>
<feature type="transmembrane region" description="Helical" evidence="5">
    <location>
        <begin position="20"/>
        <end position="37"/>
    </location>
</feature>
<dbReference type="PANTHER" id="PTHR43065:SF42">
    <property type="entry name" value="TWO-COMPONENT SENSOR PPRA"/>
    <property type="match status" value="1"/>
</dbReference>
<dbReference type="Pfam" id="PF00512">
    <property type="entry name" value="HisKA"/>
    <property type="match status" value="1"/>
</dbReference>
<dbReference type="GO" id="GO:0000155">
    <property type="term" value="F:phosphorelay sensor kinase activity"/>
    <property type="evidence" value="ECO:0007669"/>
    <property type="project" value="InterPro"/>
</dbReference>
<dbReference type="CDD" id="cd00130">
    <property type="entry name" value="PAS"/>
    <property type="match status" value="1"/>
</dbReference>
<feature type="transmembrane region" description="Helical" evidence="5">
    <location>
        <begin position="141"/>
        <end position="162"/>
    </location>
</feature>
<dbReference type="PROSITE" id="PS50109">
    <property type="entry name" value="HIS_KIN"/>
    <property type="match status" value="1"/>
</dbReference>
<dbReference type="InterPro" id="IPR000014">
    <property type="entry name" value="PAS"/>
</dbReference>
<dbReference type="AlphaFoldDB" id="A0A933SAG5"/>
<evidence type="ECO:0000256" key="5">
    <source>
        <dbReference type="SAM" id="Phobius"/>
    </source>
</evidence>
<feature type="transmembrane region" description="Helical" evidence="5">
    <location>
        <begin position="182"/>
        <end position="201"/>
    </location>
</feature>
<feature type="transmembrane region" description="Helical" evidence="5">
    <location>
        <begin position="110"/>
        <end position="129"/>
    </location>
</feature>
<evidence type="ECO:0000313" key="8">
    <source>
        <dbReference type="EMBL" id="MBI5168724.1"/>
    </source>
</evidence>
<feature type="transmembrane region" description="Helical" evidence="5">
    <location>
        <begin position="49"/>
        <end position="71"/>
    </location>
</feature>
<evidence type="ECO:0000256" key="2">
    <source>
        <dbReference type="ARBA" id="ARBA00012438"/>
    </source>
</evidence>